<keyword evidence="3" id="KW-0547">Nucleotide-binding</keyword>
<dbReference type="InterPro" id="IPR036599">
    <property type="entry name" value="DNA_ligase_N_sf"/>
</dbReference>
<protein>
    <recommendedName>
        <fullName evidence="7">ATP-dependent DNA ligase family profile domain-containing protein</fullName>
    </recommendedName>
</protein>
<dbReference type="PROSITE" id="PS50160">
    <property type="entry name" value="DNA_LIGASE_A3"/>
    <property type="match status" value="1"/>
</dbReference>
<evidence type="ECO:0000313" key="9">
    <source>
        <dbReference type="Proteomes" id="UP001321749"/>
    </source>
</evidence>
<comment type="similarity">
    <text evidence="1">Belongs to the ATP-dependent DNA ligase family.</text>
</comment>
<keyword evidence="5" id="KW-0539">Nucleus</keyword>
<proteinExistence type="inferred from homology"/>
<dbReference type="GO" id="GO:0003910">
    <property type="term" value="F:DNA ligase (ATP) activity"/>
    <property type="evidence" value="ECO:0007669"/>
    <property type="project" value="InterPro"/>
</dbReference>
<evidence type="ECO:0000256" key="1">
    <source>
        <dbReference type="ARBA" id="ARBA00007572"/>
    </source>
</evidence>
<dbReference type="PANTHER" id="PTHR45997:SF2">
    <property type="entry name" value="ATP DEPENDENT DNA LIGASE DOMAIN PROTEIN (AFU_ORTHOLOGUE AFUA_5G02430)"/>
    <property type="match status" value="1"/>
</dbReference>
<dbReference type="GO" id="GO:0005524">
    <property type="term" value="F:ATP binding"/>
    <property type="evidence" value="ECO:0007669"/>
    <property type="project" value="UniProtKB-KW"/>
</dbReference>
<comment type="caution">
    <text evidence="8">The sequence shown here is derived from an EMBL/GenBank/DDBJ whole genome shotgun (WGS) entry which is preliminary data.</text>
</comment>
<feature type="region of interest" description="Disordered" evidence="6">
    <location>
        <begin position="663"/>
        <end position="829"/>
    </location>
</feature>
<evidence type="ECO:0000256" key="3">
    <source>
        <dbReference type="ARBA" id="ARBA00022741"/>
    </source>
</evidence>
<dbReference type="AlphaFoldDB" id="A0AAV9HC65"/>
<dbReference type="Gene3D" id="3.30.470.30">
    <property type="entry name" value="DNA ligase/mRNA capping enzyme"/>
    <property type="match status" value="1"/>
</dbReference>
<evidence type="ECO:0000259" key="7">
    <source>
        <dbReference type="PROSITE" id="PS50160"/>
    </source>
</evidence>
<keyword evidence="2" id="KW-0436">Ligase</keyword>
<keyword evidence="4" id="KW-0067">ATP-binding</keyword>
<evidence type="ECO:0000256" key="5">
    <source>
        <dbReference type="ARBA" id="ARBA00023242"/>
    </source>
</evidence>
<evidence type="ECO:0000256" key="6">
    <source>
        <dbReference type="SAM" id="MobiDB-lite"/>
    </source>
</evidence>
<dbReference type="EMBL" id="MU865121">
    <property type="protein sequence ID" value="KAK4457340.1"/>
    <property type="molecule type" value="Genomic_DNA"/>
</dbReference>
<feature type="compositionally biased region" description="Low complexity" evidence="6">
    <location>
        <begin position="937"/>
        <end position="949"/>
    </location>
</feature>
<reference evidence="8" key="1">
    <citation type="journal article" date="2023" name="Mol. Phylogenet. Evol.">
        <title>Genome-scale phylogeny and comparative genomics of the fungal order Sordariales.</title>
        <authorList>
            <person name="Hensen N."/>
            <person name="Bonometti L."/>
            <person name="Westerberg I."/>
            <person name="Brannstrom I.O."/>
            <person name="Guillou S."/>
            <person name="Cros-Aarteil S."/>
            <person name="Calhoun S."/>
            <person name="Haridas S."/>
            <person name="Kuo A."/>
            <person name="Mondo S."/>
            <person name="Pangilinan J."/>
            <person name="Riley R."/>
            <person name="LaButti K."/>
            <person name="Andreopoulos B."/>
            <person name="Lipzen A."/>
            <person name="Chen C."/>
            <person name="Yan M."/>
            <person name="Daum C."/>
            <person name="Ng V."/>
            <person name="Clum A."/>
            <person name="Steindorff A."/>
            <person name="Ohm R.A."/>
            <person name="Martin F."/>
            <person name="Silar P."/>
            <person name="Natvig D.O."/>
            <person name="Lalanne C."/>
            <person name="Gautier V."/>
            <person name="Ament-Velasquez S.L."/>
            <person name="Kruys A."/>
            <person name="Hutchinson M.I."/>
            <person name="Powell A.J."/>
            <person name="Barry K."/>
            <person name="Miller A.N."/>
            <person name="Grigoriev I.V."/>
            <person name="Debuchy R."/>
            <person name="Gladieux P."/>
            <person name="Hiltunen Thoren M."/>
            <person name="Johannesson H."/>
        </authorList>
    </citation>
    <scope>NUCLEOTIDE SEQUENCE</scope>
    <source>
        <strain evidence="8">PSN324</strain>
    </source>
</reference>
<dbReference type="InterPro" id="IPR012340">
    <property type="entry name" value="NA-bd_OB-fold"/>
</dbReference>
<reference evidence="8" key="2">
    <citation type="submission" date="2023-06" db="EMBL/GenBank/DDBJ databases">
        <authorList>
            <consortium name="Lawrence Berkeley National Laboratory"/>
            <person name="Mondo S.J."/>
            <person name="Hensen N."/>
            <person name="Bonometti L."/>
            <person name="Westerberg I."/>
            <person name="Brannstrom I.O."/>
            <person name="Guillou S."/>
            <person name="Cros-Aarteil S."/>
            <person name="Calhoun S."/>
            <person name="Haridas S."/>
            <person name="Kuo A."/>
            <person name="Pangilinan J."/>
            <person name="Riley R."/>
            <person name="Labutti K."/>
            <person name="Andreopoulos B."/>
            <person name="Lipzen A."/>
            <person name="Chen C."/>
            <person name="Yanf M."/>
            <person name="Daum C."/>
            <person name="Ng V."/>
            <person name="Clum A."/>
            <person name="Steindorff A."/>
            <person name="Ohm R."/>
            <person name="Martin F."/>
            <person name="Silar P."/>
            <person name="Natvig D."/>
            <person name="Lalanne C."/>
            <person name="Gautier V."/>
            <person name="Ament-Velasquez S.L."/>
            <person name="Kruys A."/>
            <person name="Hutchinson M.I."/>
            <person name="Powell A.J."/>
            <person name="Barry K."/>
            <person name="Miller A.N."/>
            <person name="Grigoriev I.V."/>
            <person name="Debuchy R."/>
            <person name="Gladieux P."/>
            <person name="Thoren M.H."/>
            <person name="Johannesson H."/>
        </authorList>
    </citation>
    <scope>NUCLEOTIDE SEQUENCE</scope>
    <source>
        <strain evidence="8">PSN324</strain>
    </source>
</reference>
<evidence type="ECO:0000313" key="8">
    <source>
        <dbReference type="EMBL" id="KAK4457340.1"/>
    </source>
</evidence>
<feature type="region of interest" description="Disordered" evidence="6">
    <location>
        <begin position="937"/>
        <end position="956"/>
    </location>
</feature>
<accession>A0AAV9HC65</accession>
<dbReference type="GO" id="GO:0006310">
    <property type="term" value="P:DNA recombination"/>
    <property type="evidence" value="ECO:0007669"/>
    <property type="project" value="InterPro"/>
</dbReference>
<dbReference type="InterPro" id="IPR029710">
    <property type="entry name" value="LIG4"/>
</dbReference>
<evidence type="ECO:0000256" key="4">
    <source>
        <dbReference type="ARBA" id="ARBA00022840"/>
    </source>
</evidence>
<dbReference type="GO" id="GO:0032807">
    <property type="term" value="C:DNA ligase IV complex"/>
    <property type="evidence" value="ECO:0007669"/>
    <property type="project" value="TreeGrafter"/>
</dbReference>
<dbReference type="GO" id="GO:0006303">
    <property type="term" value="P:double-strand break repair via nonhomologous end joining"/>
    <property type="evidence" value="ECO:0007669"/>
    <property type="project" value="TreeGrafter"/>
</dbReference>
<organism evidence="8 9">
    <name type="scientific">Cladorrhinum samala</name>
    <dbReference type="NCBI Taxonomy" id="585594"/>
    <lineage>
        <taxon>Eukaryota</taxon>
        <taxon>Fungi</taxon>
        <taxon>Dikarya</taxon>
        <taxon>Ascomycota</taxon>
        <taxon>Pezizomycotina</taxon>
        <taxon>Sordariomycetes</taxon>
        <taxon>Sordariomycetidae</taxon>
        <taxon>Sordariales</taxon>
        <taxon>Podosporaceae</taxon>
        <taxon>Cladorrhinum</taxon>
    </lineage>
</organism>
<dbReference type="CDD" id="cd08039">
    <property type="entry name" value="Adenylation_DNA_ligase_Fungal"/>
    <property type="match status" value="1"/>
</dbReference>
<dbReference type="PANTHER" id="PTHR45997">
    <property type="entry name" value="DNA LIGASE 4"/>
    <property type="match status" value="1"/>
</dbReference>
<feature type="compositionally biased region" description="Polar residues" evidence="6">
    <location>
        <begin position="772"/>
        <end position="786"/>
    </location>
</feature>
<dbReference type="InterPro" id="IPR012310">
    <property type="entry name" value="DNA_ligase_ATP-dep_cent"/>
</dbReference>
<dbReference type="Gene3D" id="1.10.3260.10">
    <property type="entry name" value="DNA ligase, ATP-dependent, N-terminal domain"/>
    <property type="match status" value="1"/>
</dbReference>
<dbReference type="InterPro" id="IPR012308">
    <property type="entry name" value="DNA_ligase_ATP-dep_N"/>
</dbReference>
<feature type="compositionally biased region" description="Low complexity" evidence="6">
    <location>
        <begin position="672"/>
        <end position="687"/>
    </location>
</feature>
<sequence>MTFPFSHICDLLQQLEDNQLTRRGVRPNASIVQEWFNKHRPQLQRDEVKTATILSTLLPEKRTDRVYNIREKKLQTLIGRGLGLGRSRIAQLGRWTNHEAGVDLADCVEMILKETPNPLGYTIVTVEEIDKILHKIAASCRFSSPSVRSSASRERLADHELHLGVLYRRLSARDAKWLTRLILKNYEPIVLDANLVCRHISPLLPAILKVQDDFTVAGRILDTQKCNRTVTGTNELAEYLKPSLGVKVGRQTWIKGRSIKHVLSMGNGLMSCEEKLDGEYCQIHIDLGKGRDCIQIFSKSGKDSTMDRVNLHNSIRNSLRIGEPDCPFKKGCILEGELVVWSDKDQKVLDFHKIRKHVSRSGSFIGTARDSQTHFWEHLMIVYYDVLLVDDESLLAAKHYTRFRRLEELVTVVQGRSGLVKRSLIDFNSRTAVSDLRRAFAKCITAREEGLVIKSDDPYFDFSATRRPYSCCAIKLKKEYVGNFGDVGDFAVVGGRFDAAKAKSYNIPILKWTHFYVGCLENRDEVRRFGKRPKFVVTNVVTMNPSQLETLFYFVNPESIPLDQNTAIELKIAPGIDEGRRPQVVFPTPAVVDLRCFSFDKEGNTGFWTPRFPMVNKVHCDRTYQDALSFHELQQMAMEEKEAPRPDDSQEMLGWIAALEKADPKATTDVDTQSTVATTAVPATPSQRSPECSRENLLRTPQLTASQASSVRAPNNVPQSAPSRSFAETRSPNRAEQGDWIGSSQGQKRSCEASELENAEDRSKSRRCSHDPSVSSGSFSQRSDATIPSGGHREPLEDVSANSSRRNHVVDRSRPSLSTSFSMPQPFDESRLSDVSFRSSFMTSMSFHESTEPASEGSQSTQLSNTIQLASFRTQSSVTSSHGSCKYFPEECALSTYSILLSPCIVGFPWVTEDLLSVHGITEFIQNPNEWKTAQFTSKSSSTAASSGSQPGRRKRKLVLVDARRKDATRRFLQSIEDAKLSRSNGDREYVPVYDWRVLEVLKEEERKTKGRRGKYEPRFEMKGPNSFWKKFWVGLA</sequence>
<evidence type="ECO:0000256" key="2">
    <source>
        <dbReference type="ARBA" id="ARBA00022598"/>
    </source>
</evidence>
<name>A0AAV9HC65_9PEZI</name>
<dbReference type="Gene3D" id="2.40.50.140">
    <property type="entry name" value="Nucleic acid-binding proteins"/>
    <property type="match status" value="1"/>
</dbReference>
<dbReference type="Proteomes" id="UP001321749">
    <property type="component" value="Unassembled WGS sequence"/>
</dbReference>
<dbReference type="SUPFAM" id="SSF56091">
    <property type="entry name" value="DNA ligase/mRNA capping enzyme, catalytic domain"/>
    <property type="match status" value="1"/>
</dbReference>
<dbReference type="GO" id="GO:0006297">
    <property type="term" value="P:nucleotide-excision repair, DNA gap filling"/>
    <property type="evidence" value="ECO:0007669"/>
    <property type="project" value="TreeGrafter"/>
</dbReference>
<dbReference type="Pfam" id="PF01068">
    <property type="entry name" value="DNA_ligase_A_M"/>
    <property type="match status" value="1"/>
</dbReference>
<dbReference type="Pfam" id="PF04675">
    <property type="entry name" value="DNA_ligase_A_N"/>
    <property type="match status" value="1"/>
</dbReference>
<feature type="compositionally biased region" description="Polar residues" evidence="6">
    <location>
        <begin position="699"/>
        <end position="730"/>
    </location>
</feature>
<dbReference type="GO" id="GO:0003677">
    <property type="term" value="F:DNA binding"/>
    <property type="evidence" value="ECO:0007669"/>
    <property type="project" value="InterPro"/>
</dbReference>
<keyword evidence="9" id="KW-1185">Reference proteome</keyword>
<gene>
    <name evidence="8" type="ORF">QBC42DRAFT_236600</name>
</gene>
<feature type="domain" description="ATP-dependent DNA ligase family profile" evidence="7">
    <location>
        <begin position="381"/>
        <end position="521"/>
    </location>
</feature>